<dbReference type="InterPro" id="IPR000719">
    <property type="entry name" value="Prot_kinase_dom"/>
</dbReference>
<protein>
    <submittedName>
        <fullName evidence="5">BZ3500_MvSof-1268-A1-R1_Chr2-2g04746 protein</fullName>
    </submittedName>
</protein>
<proteinExistence type="predicted"/>
<dbReference type="PROSITE" id="PS50011">
    <property type="entry name" value="PROTEIN_KINASE_DOM"/>
    <property type="match status" value="1"/>
</dbReference>
<dbReference type="PROSITE" id="PS00108">
    <property type="entry name" value="PROTEIN_KINASE_ST"/>
    <property type="match status" value="1"/>
</dbReference>
<dbReference type="GO" id="GO:0004674">
    <property type="term" value="F:protein serine/threonine kinase activity"/>
    <property type="evidence" value="ECO:0007669"/>
    <property type="project" value="TreeGrafter"/>
</dbReference>
<evidence type="ECO:0000256" key="1">
    <source>
        <dbReference type="ARBA" id="ARBA00022741"/>
    </source>
</evidence>
<dbReference type="AlphaFoldDB" id="A0A2X0LZJ7"/>
<dbReference type="SUPFAM" id="SSF56112">
    <property type="entry name" value="Protein kinase-like (PK-like)"/>
    <property type="match status" value="1"/>
</dbReference>
<organism evidence="5 6">
    <name type="scientific">Microbotryum saponariae</name>
    <dbReference type="NCBI Taxonomy" id="289078"/>
    <lineage>
        <taxon>Eukaryota</taxon>
        <taxon>Fungi</taxon>
        <taxon>Dikarya</taxon>
        <taxon>Basidiomycota</taxon>
        <taxon>Pucciniomycotina</taxon>
        <taxon>Microbotryomycetes</taxon>
        <taxon>Microbotryales</taxon>
        <taxon>Microbotryaceae</taxon>
        <taxon>Microbotryum</taxon>
    </lineage>
</organism>
<gene>
    <name evidence="5" type="ORF">BZ3500_MVSOF-1268-A1-R1_CHR2-2G04746</name>
</gene>
<evidence type="ECO:0000256" key="2">
    <source>
        <dbReference type="ARBA" id="ARBA00022840"/>
    </source>
</evidence>
<dbReference type="InterPro" id="IPR011009">
    <property type="entry name" value="Kinase-like_dom_sf"/>
</dbReference>
<dbReference type="GO" id="GO:0005524">
    <property type="term" value="F:ATP binding"/>
    <property type="evidence" value="ECO:0007669"/>
    <property type="project" value="UniProtKB-KW"/>
</dbReference>
<keyword evidence="6" id="KW-1185">Reference proteome</keyword>
<dbReference type="Gene3D" id="1.10.510.10">
    <property type="entry name" value="Transferase(Phosphotransferase) domain 1"/>
    <property type="match status" value="1"/>
</dbReference>
<dbReference type="GO" id="GO:0035556">
    <property type="term" value="P:intracellular signal transduction"/>
    <property type="evidence" value="ECO:0007669"/>
    <property type="project" value="TreeGrafter"/>
</dbReference>
<evidence type="ECO:0000313" key="5">
    <source>
        <dbReference type="EMBL" id="SCZ87280.1"/>
    </source>
</evidence>
<keyword evidence="1" id="KW-0547">Nucleotide-binding</keyword>
<evidence type="ECO:0000259" key="4">
    <source>
        <dbReference type="PROSITE" id="PS50011"/>
    </source>
</evidence>
<dbReference type="Pfam" id="PF00069">
    <property type="entry name" value="Pkinase"/>
    <property type="match status" value="1"/>
</dbReference>
<dbReference type="GO" id="GO:0005737">
    <property type="term" value="C:cytoplasm"/>
    <property type="evidence" value="ECO:0007669"/>
    <property type="project" value="TreeGrafter"/>
</dbReference>
<dbReference type="PANTHER" id="PTHR24346">
    <property type="entry name" value="MAP/MICROTUBULE AFFINITY-REGULATING KINASE"/>
    <property type="match status" value="1"/>
</dbReference>
<feature type="domain" description="Protein kinase" evidence="4">
    <location>
        <begin position="16"/>
        <end position="317"/>
    </location>
</feature>
<dbReference type="STRING" id="289078.A0A2X0LZJ7"/>
<evidence type="ECO:0000313" key="6">
    <source>
        <dbReference type="Proteomes" id="UP000249723"/>
    </source>
</evidence>
<evidence type="ECO:0000256" key="3">
    <source>
        <dbReference type="SAM" id="MobiDB-lite"/>
    </source>
</evidence>
<dbReference type="Proteomes" id="UP000249723">
    <property type="component" value="Unassembled WGS sequence"/>
</dbReference>
<keyword evidence="2" id="KW-0067">ATP-binding</keyword>
<name>A0A2X0LZJ7_9BASI</name>
<sequence>MASTSGSLPPLVILGYHLREQIASGSTSRVYRARHQSPNHAHPFAAVKVVRLDDRVHGSIMQGKQLVREMRIHETLKHGNVLELFGGVSRMQDSDEQNGWPKGLYLCLALADGGDLFDKIPPDFGVPEDIAHLYFTQLVEALKYLGRQGICHRDVKPENCLLDAHGNLKLSDFGLATVFKYKGQTRLLKDRCGSPPYAAPELALVDPYAGEPIDVWSAGILLFTLLVGSESLFSFFISFRCPDPSSALLMRFWGLDTPWDEPTRKSPEFVEFVEGRFRSQEPWRRIGAAPMDFLLRLLNVDPSRRLGLDQFGLHEWYRRENDLLGPDRTTVVRPAELARRLTDALHRTGWLGAPSQAYVTATQASQRGQQAMAMTFQGSIQLYSQLSMAPTQRSNPHLTRFFSTLPLETLVQYVDQAFSALAQHSIQQSSSSSNPSSSALHASAGLKHEIVSMIAPTSTTTGNAPRPKPMARLKFGMKDRRGEKLTGSLSVTESVLPDLTDDPSSNTGGMAVDDEDAKLGSEDRGTKGWDVVMWKKSGDPMELKRVWKLLCSFLPDGTVFAT</sequence>
<reference evidence="6" key="1">
    <citation type="submission" date="2016-10" db="EMBL/GenBank/DDBJ databases">
        <authorList>
            <person name="Jeantristanb JTB J.-T."/>
            <person name="Ricardo R."/>
        </authorList>
    </citation>
    <scope>NUCLEOTIDE SEQUENCE [LARGE SCALE GENOMIC DNA]</scope>
</reference>
<dbReference type="SMART" id="SM00220">
    <property type="entry name" value="S_TKc"/>
    <property type="match status" value="1"/>
</dbReference>
<dbReference type="PANTHER" id="PTHR24346:SF110">
    <property type="entry name" value="NON-SPECIFIC SERINE_THREONINE PROTEIN KINASE"/>
    <property type="match status" value="1"/>
</dbReference>
<feature type="region of interest" description="Disordered" evidence="3">
    <location>
        <begin position="486"/>
        <end position="523"/>
    </location>
</feature>
<dbReference type="InterPro" id="IPR008271">
    <property type="entry name" value="Ser/Thr_kinase_AS"/>
</dbReference>
<dbReference type="OrthoDB" id="539158at2759"/>
<dbReference type="EMBL" id="FMWP01000010">
    <property type="protein sequence ID" value="SCZ87280.1"/>
    <property type="molecule type" value="Genomic_DNA"/>
</dbReference>
<accession>A0A2X0LZJ7</accession>